<evidence type="ECO:0000256" key="1">
    <source>
        <dbReference type="ARBA" id="ARBA00023125"/>
    </source>
</evidence>
<evidence type="ECO:0000313" key="2">
    <source>
        <dbReference type="EMBL" id="SDD20528.1"/>
    </source>
</evidence>
<dbReference type="AlphaFoldDB" id="A0A1G6SUR2"/>
<gene>
    <name evidence="2" type="ORF">SAMN05421872_106288</name>
</gene>
<organism evidence="2 3">
    <name type="scientific">Nocardioides lianchengensis</name>
    <dbReference type="NCBI Taxonomy" id="1045774"/>
    <lineage>
        <taxon>Bacteria</taxon>
        <taxon>Bacillati</taxon>
        <taxon>Actinomycetota</taxon>
        <taxon>Actinomycetes</taxon>
        <taxon>Propionibacteriales</taxon>
        <taxon>Nocardioidaceae</taxon>
        <taxon>Nocardioides</taxon>
    </lineage>
</organism>
<dbReference type="GO" id="GO:0003677">
    <property type="term" value="F:DNA binding"/>
    <property type="evidence" value="ECO:0007669"/>
    <property type="project" value="UniProtKB-KW"/>
</dbReference>
<protein>
    <submittedName>
        <fullName evidence="2">DNA-binding transcriptional regulator, MerR family</fullName>
    </submittedName>
</protein>
<dbReference type="RefSeq" id="WP_090856443.1">
    <property type="nucleotide sequence ID" value="NZ_FMZM01000006.1"/>
</dbReference>
<keyword evidence="3" id="KW-1185">Reference proteome</keyword>
<dbReference type="SUPFAM" id="SSF46955">
    <property type="entry name" value="Putative DNA-binding domain"/>
    <property type="match status" value="1"/>
</dbReference>
<dbReference type="OrthoDB" id="9802039at2"/>
<reference evidence="2 3" key="1">
    <citation type="submission" date="2016-10" db="EMBL/GenBank/DDBJ databases">
        <authorList>
            <person name="de Groot N.N."/>
        </authorList>
    </citation>
    <scope>NUCLEOTIDE SEQUENCE [LARGE SCALE GENOMIC DNA]</scope>
    <source>
        <strain evidence="2 3">CGMCC 4.6858</strain>
    </source>
</reference>
<keyword evidence="1 2" id="KW-0238">DNA-binding</keyword>
<dbReference type="InterPro" id="IPR047057">
    <property type="entry name" value="MerR_fam"/>
</dbReference>
<dbReference type="STRING" id="1045774.SAMN05421872_106288"/>
<dbReference type="SMART" id="SM00422">
    <property type="entry name" value="HTH_MERR"/>
    <property type="match status" value="1"/>
</dbReference>
<dbReference type="PANTHER" id="PTHR30204">
    <property type="entry name" value="REDOX-CYCLING DRUG-SENSING TRANSCRIPTIONAL ACTIVATOR SOXR"/>
    <property type="match status" value="1"/>
</dbReference>
<dbReference type="Pfam" id="PF13411">
    <property type="entry name" value="MerR_1"/>
    <property type="match status" value="1"/>
</dbReference>
<dbReference type="PROSITE" id="PS50937">
    <property type="entry name" value="HTH_MERR_2"/>
    <property type="match status" value="1"/>
</dbReference>
<accession>A0A1G6SUR2</accession>
<dbReference type="InterPro" id="IPR009061">
    <property type="entry name" value="DNA-bd_dom_put_sf"/>
</dbReference>
<dbReference type="Proteomes" id="UP000199034">
    <property type="component" value="Unassembled WGS sequence"/>
</dbReference>
<dbReference type="InterPro" id="IPR000551">
    <property type="entry name" value="MerR-type_HTH_dom"/>
</dbReference>
<dbReference type="Gene3D" id="1.10.1660.10">
    <property type="match status" value="1"/>
</dbReference>
<name>A0A1G6SUR2_9ACTN</name>
<dbReference type="GO" id="GO:0003700">
    <property type="term" value="F:DNA-binding transcription factor activity"/>
    <property type="evidence" value="ECO:0007669"/>
    <property type="project" value="InterPro"/>
</dbReference>
<dbReference type="CDD" id="cd01109">
    <property type="entry name" value="HTH_YyaN"/>
    <property type="match status" value="1"/>
</dbReference>
<dbReference type="PANTHER" id="PTHR30204:SF98">
    <property type="entry name" value="HTH-TYPE TRANSCRIPTIONAL REGULATOR ADHR"/>
    <property type="match status" value="1"/>
</dbReference>
<sequence>MSEILTIQQTARRTGLSVPTLRYYEEVGLLDAVPRGSTSGHRQYDDATVQAAEALACLRATGMGIEDMRRYREHMARGDAAAADQRALFAQHVDRVTEEIAALEVRRSYLQQKVALWSARETGDAAAEARAVEQLVDLADRL</sequence>
<dbReference type="EMBL" id="FMZM01000006">
    <property type="protein sequence ID" value="SDD20528.1"/>
    <property type="molecule type" value="Genomic_DNA"/>
</dbReference>
<proteinExistence type="predicted"/>
<evidence type="ECO:0000313" key="3">
    <source>
        <dbReference type="Proteomes" id="UP000199034"/>
    </source>
</evidence>